<evidence type="ECO:0000256" key="2">
    <source>
        <dbReference type="SAM" id="MobiDB-lite"/>
    </source>
</evidence>
<sequence length="320" mass="35601">MSGNATPYDSCSPATSNELTKTSLQHHNNNMVAATQYDSHSEASPASRKRRYSSVTLSDDFGSSSLVGDGFTSPSSHPSKRLRHDPTVSDAYSHPSDAGLTDHLTAHLTASLNDSPPTSPHASEPRGMESNEYPGNEYLDDNNNNNNNNDYHDDNNEYLSDDDYPDNNTDDLIYDAQASEPPYLETNDYAYAYAYGASSCEHEQALHAANLHIDDLACRNADLEEANEAQRQSFARLADELHQCRKADNELHDRNVHLERDMEALRRENEALKASAIEMRQVVVEQGRELGEAYGKLAKCHNEVVEVRTELLARVEKNGQ</sequence>
<dbReference type="AlphaFoldDB" id="A0A8H4N8M9"/>
<name>A0A8H4N8M9_9PEZI</name>
<feature type="compositionally biased region" description="Polar residues" evidence="2">
    <location>
        <begin position="53"/>
        <end position="77"/>
    </location>
</feature>
<dbReference type="EMBL" id="WWBZ02000016">
    <property type="protein sequence ID" value="KAF4309881.1"/>
    <property type="molecule type" value="Genomic_DNA"/>
</dbReference>
<feature type="region of interest" description="Disordered" evidence="2">
    <location>
        <begin position="1"/>
        <end position="171"/>
    </location>
</feature>
<proteinExistence type="predicted"/>
<evidence type="ECO:0000313" key="3">
    <source>
        <dbReference type="EMBL" id="KAF4309881.1"/>
    </source>
</evidence>
<protein>
    <submittedName>
        <fullName evidence="3">Uncharacterized protein</fullName>
    </submittedName>
</protein>
<keyword evidence="4" id="KW-1185">Reference proteome</keyword>
<evidence type="ECO:0000313" key="4">
    <source>
        <dbReference type="Proteomes" id="UP000572817"/>
    </source>
</evidence>
<feature type="coiled-coil region" evidence="1">
    <location>
        <begin position="213"/>
        <end position="282"/>
    </location>
</feature>
<organism evidence="3 4">
    <name type="scientific">Botryosphaeria dothidea</name>
    <dbReference type="NCBI Taxonomy" id="55169"/>
    <lineage>
        <taxon>Eukaryota</taxon>
        <taxon>Fungi</taxon>
        <taxon>Dikarya</taxon>
        <taxon>Ascomycota</taxon>
        <taxon>Pezizomycotina</taxon>
        <taxon>Dothideomycetes</taxon>
        <taxon>Dothideomycetes incertae sedis</taxon>
        <taxon>Botryosphaeriales</taxon>
        <taxon>Botryosphaeriaceae</taxon>
        <taxon>Botryosphaeria</taxon>
    </lineage>
</organism>
<feature type="compositionally biased region" description="Acidic residues" evidence="2">
    <location>
        <begin position="159"/>
        <end position="171"/>
    </location>
</feature>
<comment type="caution">
    <text evidence="3">The sequence shown here is derived from an EMBL/GenBank/DDBJ whole genome shotgun (WGS) entry which is preliminary data.</text>
</comment>
<dbReference type="Proteomes" id="UP000572817">
    <property type="component" value="Unassembled WGS sequence"/>
</dbReference>
<feature type="compositionally biased region" description="Polar residues" evidence="2">
    <location>
        <begin position="1"/>
        <end position="44"/>
    </location>
</feature>
<keyword evidence="1" id="KW-0175">Coiled coil</keyword>
<reference evidence="3" key="1">
    <citation type="submission" date="2020-04" db="EMBL/GenBank/DDBJ databases">
        <title>Genome Assembly and Annotation of Botryosphaeria dothidea sdau 11-99, a Latent Pathogen of Apple Fruit Ring Rot in China.</title>
        <authorList>
            <person name="Yu C."/>
            <person name="Diao Y."/>
            <person name="Lu Q."/>
            <person name="Zhao J."/>
            <person name="Cui S."/>
            <person name="Peng C."/>
            <person name="He B."/>
            <person name="Liu H."/>
        </authorList>
    </citation>
    <scope>NUCLEOTIDE SEQUENCE [LARGE SCALE GENOMIC DNA]</scope>
    <source>
        <strain evidence="3">Sdau11-99</strain>
    </source>
</reference>
<gene>
    <name evidence="3" type="ORF">GTA08_BOTSDO03124</name>
</gene>
<evidence type="ECO:0000256" key="1">
    <source>
        <dbReference type="SAM" id="Coils"/>
    </source>
</evidence>
<accession>A0A8H4N8M9</accession>